<feature type="transmembrane region" description="Helical" evidence="1">
    <location>
        <begin position="156"/>
        <end position="179"/>
    </location>
</feature>
<evidence type="ECO:0000256" key="1">
    <source>
        <dbReference type="SAM" id="Phobius"/>
    </source>
</evidence>
<evidence type="ECO:0000313" key="3">
    <source>
        <dbReference type="Proteomes" id="UP000266067"/>
    </source>
</evidence>
<organism evidence="2 3">
    <name type="scientific">Flagellimonas lutimaris</name>
    <dbReference type="NCBI Taxonomy" id="475082"/>
    <lineage>
        <taxon>Bacteria</taxon>
        <taxon>Pseudomonadati</taxon>
        <taxon>Bacteroidota</taxon>
        <taxon>Flavobacteriia</taxon>
        <taxon>Flavobacteriales</taxon>
        <taxon>Flavobacteriaceae</taxon>
        <taxon>Flagellimonas</taxon>
    </lineage>
</organism>
<accession>A0A3A1N9Z9</accession>
<feature type="transmembrane region" description="Helical" evidence="1">
    <location>
        <begin position="221"/>
        <end position="239"/>
    </location>
</feature>
<dbReference type="Pfam" id="PF14329">
    <property type="entry name" value="DUF4386"/>
    <property type="match status" value="1"/>
</dbReference>
<reference evidence="2 3" key="1">
    <citation type="submission" date="2018-08" db="EMBL/GenBank/DDBJ databases">
        <title>Proposal of Muricauda 72 sp.nov. and Muricauda NH166 sp.nov., isolated from seawater.</title>
        <authorList>
            <person name="Cheng H."/>
            <person name="Wu Y.-H."/>
            <person name="Guo L.-L."/>
            <person name="Xu X.-W."/>
        </authorList>
    </citation>
    <scope>NUCLEOTIDE SEQUENCE [LARGE SCALE GENOMIC DNA]</scope>
    <source>
        <strain evidence="2 3">KCTC 22173</strain>
    </source>
</reference>
<gene>
    <name evidence="2" type="ORF">D2V08_03225</name>
</gene>
<feature type="transmembrane region" description="Helical" evidence="1">
    <location>
        <begin position="186"/>
        <end position="209"/>
    </location>
</feature>
<dbReference type="EMBL" id="QXFH01000067">
    <property type="protein sequence ID" value="RIV36077.1"/>
    <property type="molecule type" value="Genomic_DNA"/>
</dbReference>
<evidence type="ECO:0000313" key="2">
    <source>
        <dbReference type="EMBL" id="RIV36077.1"/>
    </source>
</evidence>
<feature type="transmembrane region" description="Helical" evidence="1">
    <location>
        <begin position="29"/>
        <end position="46"/>
    </location>
</feature>
<feature type="transmembrane region" description="Helical" evidence="1">
    <location>
        <begin position="102"/>
        <end position="122"/>
    </location>
</feature>
<comment type="caution">
    <text evidence="2">The sequence shown here is derived from an EMBL/GenBank/DDBJ whole genome shotgun (WGS) entry which is preliminary data.</text>
</comment>
<proteinExistence type="predicted"/>
<keyword evidence="1" id="KW-1133">Transmembrane helix</keyword>
<protein>
    <submittedName>
        <fullName evidence="2">DUF4386 domain-containing protein</fullName>
    </submittedName>
</protein>
<dbReference type="AlphaFoldDB" id="A0A3A1N9Z9"/>
<keyword evidence="1" id="KW-0812">Transmembrane</keyword>
<feature type="transmembrane region" description="Helical" evidence="1">
    <location>
        <begin position="70"/>
        <end position="90"/>
    </location>
</feature>
<keyword evidence="1" id="KW-0472">Membrane</keyword>
<name>A0A3A1N9Z9_9FLAO</name>
<dbReference type="InterPro" id="IPR025495">
    <property type="entry name" value="DUF4386"/>
</dbReference>
<dbReference type="OrthoDB" id="1160166at2"/>
<keyword evidence="3" id="KW-1185">Reference proteome</keyword>
<sequence>MHHPSDQRNNHMETTIQVKSRKKTARLAGLYYLFNVLLSIYYMQYLPGKIAAWDDPQATMENFLDNEMPFRLYILAGVAVHISFILLPLTLHKLLGHINKHYAMLMVVFALVSVPISFTILLDQYELISLFKDYAALDSAQQAAMDLRVLGSFESLYNGFFLCQTYWGLWLFPFGLLAFKSGFLPKFLGVALMLGCITYVLDIIGGTLFQNYYDFVDTNLLILPAAIGEIGMCIWLLTFGTKENIKF</sequence>
<dbReference type="Proteomes" id="UP000266067">
    <property type="component" value="Unassembled WGS sequence"/>
</dbReference>